<dbReference type="PANTHER" id="PTHR44591:SF14">
    <property type="entry name" value="PROTEIN PILG"/>
    <property type="match status" value="1"/>
</dbReference>
<feature type="modified residue" description="4-aspartylphosphate" evidence="3">
    <location>
        <position position="65"/>
    </location>
</feature>
<evidence type="ECO:0000256" key="1">
    <source>
        <dbReference type="ARBA" id="ARBA00022553"/>
    </source>
</evidence>
<evidence type="ECO:0000313" key="5">
    <source>
        <dbReference type="EMBL" id="NMF91076.1"/>
    </source>
</evidence>
<protein>
    <submittedName>
        <fullName evidence="5">Response regulator</fullName>
    </submittedName>
</protein>
<name>A0ABX1MXP3_9RHOO</name>
<dbReference type="InterPro" id="IPR050595">
    <property type="entry name" value="Bact_response_regulator"/>
</dbReference>
<evidence type="ECO:0000259" key="4">
    <source>
        <dbReference type="PROSITE" id="PS50110"/>
    </source>
</evidence>
<dbReference type="InterPro" id="IPR011006">
    <property type="entry name" value="CheY-like_superfamily"/>
</dbReference>
<proteinExistence type="predicted"/>
<accession>A0ABX1MXP3</accession>
<evidence type="ECO:0000256" key="3">
    <source>
        <dbReference type="PROSITE-ProRule" id="PRU00169"/>
    </source>
</evidence>
<comment type="caution">
    <text evidence="5">The sequence shown here is derived from an EMBL/GenBank/DDBJ whole genome shotgun (WGS) entry which is preliminary data.</text>
</comment>
<dbReference type="Gene3D" id="3.40.50.2300">
    <property type="match status" value="1"/>
</dbReference>
<dbReference type="SUPFAM" id="SSF52172">
    <property type="entry name" value="CheY-like"/>
    <property type="match status" value="1"/>
</dbReference>
<sequence length="140" mass="15225">MITSARIEAMDLTGLKVMVIDDSNTIRRSAEIFLTNSGCQVLLAEDGFDALAKIADHHPDVIFVDIMMPRLDGYQTCALIKKNPQLAATPVIMLSSKDGLFDRARGRMVGSDEYLTKPFTKDSLLKAVATHAARKAGTGL</sequence>
<dbReference type="Proteomes" id="UP000652074">
    <property type="component" value="Unassembled WGS sequence"/>
</dbReference>
<keyword evidence="1 3" id="KW-0597">Phosphoprotein</keyword>
<keyword evidence="6" id="KW-1185">Reference proteome</keyword>
<keyword evidence="2" id="KW-0902">Two-component regulatory system</keyword>
<evidence type="ECO:0000256" key="2">
    <source>
        <dbReference type="ARBA" id="ARBA00023012"/>
    </source>
</evidence>
<feature type="domain" description="Response regulatory" evidence="4">
    <location>
        <begin position="16"/>
        <end position="132"/>
    </location>
</feature>
<dbReference type="InterPro" id="IPR001789">
    <property type="entry name" value="Sig_transdc_resp-reg_receiver"/>
</dbReference>
<organism evidence="5 6">
    <name type="scientific">Aromatoleum petrolei</name>
    <dbReference type="NCBI Taxonomy" id="76116"/>
    <lineage>
        <taxon>Bacteria</taxon>
        <taxon>Pseudomonadati</taxon>
        <taxon>Pseudomonadota</taxon>
        <taxon>Betaproteobacteria</taxon>
        <taxon>Rhodocyclales</taxon>
        <taxon>Rhodocyclaceae</taxon>
        <taxon>Aromatoleum</taxon>
    </lineage>
</organism>
<reference evidence="5 6" key="1">
    <citation type="submission" date="2019-12" db="EMBL/GenBank/DDBJ databases">
        <title>Comparative genomics gives insights into the taxonomy of the Azoarcus-Aromatoleum group and reveals separate origins of nif in the plant-associated Azoarcus and non-plant-associated Aromatoleum sub-groups.</title>
        <authorList>
            <person name="Lafos M."/>
            <person name="Maluk M."/>
            <person name="Batista M."/>
            <person name="Junghare M."/>
            <person name="Carmona M."/>
            <person name="Faoro H."/>
            <person name="Cruz L.M."/>
            <person name="Battistoni F."/>
            <person name="De Souza E."/>
            <person name="Pedrosa F."/>
            <person name="Chen W.-M."/>
            <person name="Poole P.S."/>
            <person name="Dixon R.A."/>
            <person name="James E.K."/>
        </authorList>
    </citation>
    <scope>NUCLEOTIDE SEQUENCE [LARGE SCALE GENOMIC DNA]</scope>
    <source>
        <strain evidence="5 6">ToN1</strain>
    </source>
</reference>
<dbReference type="EMBL" id="WTVR01000064">
    <property type="protein sequence ID" value="NMF91076.1"/>
    <property type="molecule type" value="Genomic_DNA"/>
</dbReference>
<dbReference type="PROSITE" id="PS50110">
    <property type="entry name" value="RESPONSE_REGULATORY"/>
    <property type="match status" value="1"/>
</dbReference>
<dbReference type="Pfam" id="PF00072">
    <property type="entry name" value="Response_reg"/>
    <property type="match status" value="1"/>
</dbReference>
<evidence type="ECO:0000313" key="6">
    <source>
        <dbReference type="Proteomes" id="UP000652074"/>
    </source>
</evidence>
<gene>
    <name evidence="5" type="ORF">GPA26_21685</name>
</gene>
<dbReference type="SMART" id="SM00448">
    <property type="entry name" value="REC"/>
    <property type="match status" value="1"/>
</dbReference>
<dbReference type="PANTHER" id="PTHR44591">
    <property type="entry name" value="STRESS RESPONSE REGULATOR PROTEIN 1"/>
    <property type="match status" value="1"/>
</dbReference>